<dbReference type="Proteomes" id="UP000011704">
    <property type="component" value="Unassembled WGS sequence"/>
</dbReference>
<comment type="caution">
    <text evidence="2">The sequence shown here is derived from an EMBL/GenBank/DDBJ whole genome shotgun (WGS) entry which is preliminary data.</text>
</comment>
<feature type="transmembrane region" description="Helical" evidence="1">
    <location>
        <begin position="55"/>
        <end position="76"/>
    </location>
</feature>
<feature type="transmembrane region" description="Helical" evidence="1">
    <location>
        <begin position="15"/>
        <end position="43"/>
    </location>
</feature>
<dbReference type="InParanoid" id="M1YWU5"/>
<keyword evidence="1" id="KW-0472">Membrane</keyword>
<evidence type="ECO:0000313" key="2">
    <source>
        <dbReference type="EMBL" id="CCQ90136.1"/>
    </source>
</evidence>
<accession>M1YWU5</accession>
<dbReference type="STRING" id="1266370.NITGR_250049"/>
<dbReference type="AlphaFoldDB" id="M1YWU5"/>
<gene>
    <name evidence="2" type="ORF">NITGR_250049</name>
</gene>
<dbReference type="RefSeq" id="WP_005007359.1">
    <property type="nucleotide sequence ID" value="NZ_HG422173.1"/>
</dbReference>
<reference evidence="2 3" key="1">
    <citation type="journal article" date="2013" name="Front. Microbiol.">
        <title>The genome of Nitrospina gracilis illuminates the metabolism and evolution of the major marine nitrite oxidizer.</title>
        <authorList>
            <person name="Luecker S."/>
            <person name="Nowka B."/>
            <person name="Rattei T."/>
            <person name="Spieck E."/>
            <person name="and Daims H."/>
        </authorList>
    </citation>
    <scope>NUCLEOTIDE SEQUENCE [LARGE SCALE GENOMIC DNA]</scope>
    <source>
        <strain evidence="2 3">3/211</strain>
    </source>
</reference>
<keyword evidence="3" id="KW-1185">Reference proteome</keyword>
<keyword evidence="1" id="KW-1133">Transmembrane helix</keyword>
<dbReference type="EMBL" id="CAQJ01000028">
    <property type="protein sequence ID" value="CCQ90136.1"/>
    <property type="molecule type" value="Genomic_DNA"/>
</dbReference>
<evidence type="ECO:0000256" key="1">
    <source>
        <dbReference type="SAM" id="Phobius"/>
    </source>
</evidence>
<dbReference type="HOGENOM" id="CLU_2480166_0_0_0"/>
<name>M1YWU5_NITG3</name>
<protein>
    <submittedName>
        <fullName evidence="2">Uncharacterized protein</fullName>
    </submittedName>
</protein>
<evidence type="ECO:0000313" key="3">
    <source>
        <dbReference type="Proteomes" id="UP000011704"/>
    </source>
</evidence>
<keyword evidence="1" id="KW-0812">Transmembrane</keyword>
<organism evidence="2 3">
    <name type="scientific">Nitrospina gracilis (strain 3/211)</name>
    <dbReference type="NCBI Taxonomy" id="1266370"/>
    <lineage>
        <taxon>Bacteria</taxon>
        <taxon>Pseudomonadati</taxon>
        <taxon>Nitrospinota/Tectimicrobiota group</taxon>
        <taxon>Nitrospinota</taxon>
        <taxon>Nitrospinia</taxon>
        <taxon>Nitrospinales</taxon>
        <taxon>Nitrospinaceae</taxon>
        <taxon>Nitrospina</taxon>
    </lineage>
</organism>
<proteinExistence type="predicted"/>
<sequence>MGLVFLLSPVQNPWYLIWVVPYLCFFPWRSWVLLTGLLGFYYLDFYFEYQDMKPLIPWIVWIEFTPFYLAFVYEFWVRGRSHETKPH</sequence>